<organism evidence="1">
    <name type="scientific">Anopheles braziliensis</name>
    <dbReference type="NCBI Taxonomy" id="58242"/>
    <lineage>
        <taxon>Eukaryota</taxon>
        <taxon>Metazoa</taxon>
        <taxon>Ecdysozoa</taxon>
        <taxon>Arthropoda</taxon>
        <taxon>Hexapoda</taxon>
        <taxon>Insecta</taxon>
        <taxon>Pterygota</taxon>
        <taxon>Neoptera</taxon>
        <taxon>Endopterygota</taxon>
        <taxon>Diptera</taxon>
        <taxon>Nematocera</taxon>
        <taxon>Culicoidea</taxon>
        <taxon>Culicidae</taxon>
        <taxon>Anophelinae</taxon>
        <taxon>Anopheles</taxon>
    </lineage>
</organism>
<accession>A0A2M3ZXN0</accession>
<reference evidence="1" key="1">
    <citation type="submission" date="2018-01" db="EMBL/GenBank/DDBJ databases">
        <title>An insight into the sialome of Amazonian anophelines.</title>
        <authorList>
            <person name="Ribeiro J.M."/>
            <person name="Scarpassa V."/>
            <person name="Calvo E."/>
        </authorList>
    </citation>
    <scope>NUCLEOTIDE SEQUENCE</scope>
    <source>
        <tissue evidence="1">Salivary glands</tissue>
    </source>
</reference>
<dbReference type="EMBL" id="GGFM01012563">
    <property type="protein sequence ID" value="MBW33314.1"/>
    <property type="molecule type" value="Transcribed_RNA"/>
</dbReference>
<evidence type="ECO:0000313" key="1">
    <source>
        <dbReference type="EMBL" id="MBW33314.1"/>
    </source>
</evidence>
<proteinExistence type="predicted"/>
<name>A0A2M3ZXN0_9DIPT</name>
<protein>
    <submittedName>
        <fullName evidence="1">Putative secreted peptide</fullName>
    </submittedName>
</protein>
<dbReference type="AlphaFoldDB" id="A0A2M3ZXN0"/>
<sequence length="115" mass="12890">MRAMRGLISFSGMAFCGGRAARPRTFLARNERRHLHRKLAQLVEHAVRTVTADVGRRNAEHHMFLVAILAFAARAQIVILTSHALVPMAAYLGVTYIAQDVFMQGKQLLVRFCNT</sequence>